<keyword evidence="1" id="KW-0493">Microtubule</keyword>
<dbReference type="EMBL" id="LXQA010167700">
    <property type="protein sequence ID" value="MCI28745.1"/>
    <property type="molecule type" value="Genomic_DNA"/>
</dbReference>
<dbReference type="AlphaFoldDB" id="A0A392QZP0"/>
<dbReference type="PANTHER" id="PTHR37739:SF8">
    <property type="entry name" value="KINESIN-LIKE PROTEIN KIN-12D"/>
    <property type="match status" value="1"/>
</dbReference>
<dbReference type="PANTHER" id="PTHR37739">
    <property type="entry name" value="KINESIN-LIKE PROTEIN KIN-12D"/>
    <property type="match status" value="1"/>
</dbReference>
<name>A0A392QZP0_9FABA</name>
<keyword evidence="2" id="KW-0547">Nucleotide-binding</keyword>
<evidence type="ECO:0000313" key="8">
    <source>
        <dbReference type="Proteomes" id="UP000265520"/>
    </source>
</evidence>
<evidence type="ECO:0000256" key="6">
    <source>
        <dbReference type="SAM" id="Coils"/>
    </source>
</evidence>
<accession>A0A392QZP0</accession>
<dbReference type="Proteomes" id="UP000265520">
    <property type="component" value="Unassembled WGS sequence"/>
</dbReference>
<keyword evidence="8" id="KW-1185">Reference proteome</keyword>
<evidence type="ECO:0000256" key="3">
    <source>
        <dbReference type="ARBA" id="ARBA00022840"/>
    </source>
</evidence>
<organism evidence="7 8">
    <name type="scientific">Trifolium medium</name>
    <dbReference type="NCBI Taxonomy" id="97028"/>
    <lineage>
        <taxon>Eukaryota</taxon>
        <taxon>Viridiplantae</taxon>
        <taxon>Streptophyta</taxon>
        <taxon>Embryophyta</taxon>
        <taxon>Tracheophyta</taxon>
        <taxon>Spermatophyta</taxon>
        <taxon>Magnoliopsida</taxon>
        <taxon>eudicotyledons</taxon>
        <taxon>Gunneridae</taxon>
        <taxon>Pentapetalae</taxon>
        <taxon>rosids</taxon>
        <taxon>fabids</taxon>
        <taxon>Fabales</taxon>
        <taxon>Fabaceae</taxon>
        <taxon>Papilionoideae</taxon>
        <taxon>50 kb inversion clade</taxon>
        <taxon>NPAAA clade</taxon>
        <taxon>Hologalegina</taxon>
        <taxon>IRL clade</taxon>
        <taxon>Trifolieae</taxon>
        <taxon>Trifolium</taxon>
    </lineage>
</organism>
<protein>
    <submittedName>
        <fullName evidence="7">Kinesin motor domain protein</fullName>
    </submittedName>
</protein>
<evidence type="ECO:0000256" key="4">
    <source>
        <dbReference type="ARBA" id="ARBA00023054"/>
    </source>
</evidence>
<keyword evidence="5" id="KW-0505">Motor protein</keyword>
<feature type="coiled-coil region" evidence="6">
    <location>
        <begin position="16"/>
        <end position="57"/>
    </location>
</feature>
<dbReference type="GO" id="GO:0005524">
    <property type="term" value="F:ATP binding"/>
    <property type="evidence" value="ECO:0007669"/>
    <property type="project" value="UniProtKB-KW"/>
</dbReference>
<sequence length="158" mass="18480">MDEVRRQAEAETAEVILCMQEELAQLQHQVNDSHQKEIEMKERILQMETELKDVQEKLLTTVDDNQSLSEELWHRDNELKSMAEEWQLLTSEIEEILADGCQALDVASDELDHIRNSFPQKRIWISEQVGMMVRKISEKELLIDELGRCLEDASNKRS</sequence>
<feature type="non-terminal residue" evidence="7">
    <location>
        <position position="158"/>
    </location>
</feature>
<comment type="caution">
    <text evidence="7">The sequence shown here is derived from an EMBL/GenBank/DDBJ whole genome shotgun (WGS) entry which is preliminary data.</text>
</comment>
<evidence type="ECO:0000256" key="5">
    <source>
        <dbReference type="ARBA" id="ARBA00023175"/>
    </source>
</evidence>
<proteinExistence type="predicted"/>
<reference evidence="7 8" key="1">
    <citation type="journal article" date="2018" name="Front. Plant Sci.">
        <title>Red Clover (Trifolium pratense) and Zigzag Clover (T. medium) - A Picture of Genomic Similarities and Differences.</title>
        <authorList>
            <person name="Dluhosova J."/>
            <person name="Istvanek J."/>
            <person name="Nedelnik J."/>
            <person name="Repkova J."/>
        </authorList>
    </citation>
    <scope>NUCLEOTIDE SEQUENCE [LARGE SCALE GENOMIC DNA]</scope>
    <source>
        <strain evidence="8">cv. 10/8</strain>
        <tissue evidence="7">Leaf</tissue>
    </source>
</reference>
<evidence type="ECO:0000256" key="2">
    <source>
        <dbReference type="ARBA" id="ARBA00022741"/>
    </source>
</evidence>
<keyword evidence="4 6" id="KW-0175">Coiled coil</keyword>
<evidence type="ECO:0000256" key="1">
    <source>
        <dbReference type="ARBA" id="ARBA00022701"/>
    </source>
</evidence>
<dbReference type="InterPro" id="IPR044986">
    <property type="entry name" value="KIF15/KIN-12"/>
</dbReference>
<keyword evidence="3" id="KW-0067">ATP-binding</keyword>
<dbReference type="GO" id="GO:0005874">
    <property type="term" value="C:microtubule"/>
    <property type="evidence" value="ECO:0007669"/>
    <property type="project" value="UniProtKB-KW"/>
</dbReference>
<evidence type="ECO:0000313" key="7">
    <source>
        <dbReference type="EMBL" id="MCI28745.1"/>
    </source>
</evidence>